<evidence type="ECO:0000259" key="4">
    <source>
        <dbReference type="Pfam" id="PF00578"/>
    </source>
</evidence>
<organism evidence="5 6">
    <name type="scientific">Steroidobacter agaridevorans</name>
    <dbReference type="NCBI Taxonomy" id="2695856"/>
    <lineage>
        <taxon>Bacteria</taxon>
        <taxon>Pseudomonadati</taxon>
        <taxon>Pseudomonadota</taxon>
        <taxon>Gammaproteobacteria</taxon>
        <taxon>Steroidobacterales</taxon>
        <taxon>Steroidobacteraceae</taxon>
        <taxon>Steroidobacter</taxon>
    </lineage>
</organism>
<feature type="region of interest" description="Disordered" evidence="2">
    <location>
        <begin position="550"/>
        <end position="573"/>
    </location>
</feature>
<proteinExistence type="predicted"/>
<dbReference type="Gene3D" id="3.40.30.10">
    <property type="entry name" value="Glutaredoxin"/>
    <property type="match status" value="1"/>
</dbReference>
<dbReference type="GO" id="GO:0016715">
    <property type="term" value="F:oxidoreductase activity, acting on paired donors, with incorporation or reduction of molecular oxygen, reduced ascorbate as one donor, and incorporation of one atom of oxygen"/>
    <property type="evidence" value="ECO:0007669"/>
    <property type="project" value="InterPro"/>
</dbReference>
<feature type="signal peptide" evidence="3">
    <location>
        <begin position="1"/>
        <end position="22"/>
    </location>
</feature>
<dbReference type="PANTHER" id="PTHR43640">
    <property type="entry name" value="OS07G0260300 PROTEIN"/>
    <property type="match status" value="1"/>
</dbReference>
<keyword evidence="1" id="KW-1015">Disulfide bond</keyword>
<accession>A0A829YGC9</accession>
<dbReference type="InterPro" id="IPR014784">
    <property type="entry name" value="Cu2_ascorb_mOase-like_C"/>
</dbReference>
<dbReference type="SUPFAM" id="SSF49742">
    <property type="entry name" value="PHM/PNGase F"/>
    <property type="match status" value="2"/>
</dbReference>
<keyword evidence="5" id="KW-0413">Isomerase</keyword>
<keyword evidence="3" id="KW-0732">Signal</keyword>
<evidence type="ECO:0000256" key="1">
    <source>
        <dbReference type="ARBA" id="ARBA00023157"/>
    </source>
</evidence>
<dbReference type="InterPro" id="IPR000866">
    <property type="entry name" value="AhpC/TSA"/>
</dbReference>
<evidence type="ECO:0000256" key="3">
    <source>
        <dbReference type="SAM" id="SignalP"/>
    </source>
</evidence>
<dbReference type="Proteomes" id="UP000445000">
    <property type="component" value="Unassembled WGS sequence"/>
</dbReference>
<dbReference type="Gene3D" id="2.60.120.230">
    <property type="match status" value="1"/>
</dbReference>
<evidence type="ECO:0000313" key="6">
    <source>
        <dbReference type="Proteomes" id="UP000445000"/>
    </source>
</evidence>
<dbReference type="EMBL" id="BLJN01000003">
    <property type="protein sequence ID" value="GFE81712.1"/>
    <property type="molecule type" value="Genomic_DNA"/>
</dbReference>
<dbReference type="InterPro" id="IPR008977">
    <property type="entry name" value="PHM/PNGase_F_dom_sf"/>
</dbReference>
<sequence>MRNLHRAGILLSSFLLSPHVLAAAGVADNFRLTDHQGVSHELYYLSDMKAVVLLAQGNGCDASRQAVTTVQALQGKYESQGVTFLAINSNLSDSLQAVGKEATQAGIKLPIMLDGTQLVGESLNLVSNGEVLVLNPKGWKIAYRGDASGVAGAIDAVMAGKPAPAATAAKGCAIKMPERDKRSAHANISYEKEVAPILMDKCVVCHRQGGIGPWQMTNYDMIRGFSPMIREVVRTQRMPPWHADPHYGVFSNDRGLSPAQAKTLVHWIEAGSPRGAGADPLLSQKKDWPKWELGEPDLVIELPPFTTPATGTIPYQNIKLDNPLDHDVWVRAVDFLPGQRAVLHHIIASAGGETRGNISLNNYVPGAQPLQVPKDNGILLPAKSKLHFQVHYTPNGQVLTDVTRMGLYFMKEPPKYNFRSMIFVNAKLKIPPNTKYHVEKAERKFDQDAVIFSLHPHAHFRGKSSSFVAHYPDGREETLINIPTYDFNWQSTYDLAKPLTVPAGTRVVYTQVFDNSVQNKANPDPNREVTWGEQTWEEMVFGVIRYRNVKEDQKQPKSSEPNQAELFSDMPNT</sequence>
<dbReference type="InterPro" id="IPR047262">
    <property type="entry name" value="PRX-like1"/>
</dbReference>
<dbReference type="GO" id="GO:0016853">
    <property type="term" value="F:isomerase activity"/>
    <property type="evidence" value="ECO:0007669"/>
    <property type="project" value="UniProtKB-KW"/>
</dbReference>
<keyword evidence="6" id="KW-1185">Reference proteome</keyword>
<feature type="chain" id="PRO_5032519432" evidence="3">
    <location>
        <begin position="23"/>
        <end position="573"/>
    </location>
</feature>
<dbReference type="GO" id="GO:0016209">
    <property type="term" value="F:antioxidant activity"/>
    <property type="evidence" value="ECO:0007669"/>
    <property type="project" value="InterPro"/>
</dbReference>
<dbReference type="PANTHER" id="PTHR43640:SF1">
    <property type="entry name" value="THIOREDOXIN-DEPENDENT PEROXIREDOXIN"/>
    <property type="match status" value="1"/>
</dbReference>
<evidence type="ECO:0000313" key="5">
    <source>
        <dbReference type="EMBL" id="GFE81712.1"/>
    </source>
</evidence>
<gene>
    <name evidence="5" type="ORF">GCM10011487_37120</name>
</gene>
<feature type="domain" description="Alkyl hydroperoxide reductase subunit C/ Thiol specific antioxidant" evidence="4">
    <location>
        <begin position="27"/>
        <end position="128"/>
    </location>
</feature>
<dbReference type="RefSeq" id="WP_161813324.1">
    <property type="nucleotide sequence ID" value="NZ_BLJN01000003.1"/>
</dbReference>
<dbReference type="Pfam" id="PF00578">
    <property type="entry name" value="AhpC-TSA"/>
    <property type="match status" value="1"/>
</dbReference>
<reference evidence="6" key="1">
    <citation type="submission" date="2020-01" db="EMBL/GenBank/DDBJ databases">
        <title>'Steroidobacter agaridevorans' sp. nov., agar-degrading bacteria isolated from rhizosphere soils.</title>
        <authorList>
            <person name="Ikenaga M."/>
            <person name="Kataoka M."/>
            <person name="Murouchi A."/>
            <person name="Katsuragi S."/>
            <person name="Sakai M."/>
        </authorList>
    </citation>
    <scope>NUCLEOTIDE SEQUENCE [LARGE SCALE GENOMIC DNA]</scope>
    <source>
        <strain evidence="6">YU21-B</strain>
    </source>
</reference>
<evidence type="ECO:0000256" key="2">
    <source>
        <dbReference type="SAM" id="MobiDB-lite"/>
    </source>
</evidence>
<dbReference type="InterPro" id="IPR036249">
    <property type="entry name" value="Thioredoxin-like_sf"/>
</dbReference>
<protein>
    <submittedName>
        <fullName evidence="5">Thiol-disulfide isomerase</fullName>
    </submittedName>
</protein>
<dbReference type="AlphaFoldDB" id="A0A829YGC9"/>
<comment type="caution">
    <text evidence="5">The sequence shown here is derived from an EMBL/GenBank/DDBJ whole genome shotgun (WGS) entry which is preliminary data.</text>
</comment>
<name>A0A829YGC9_9GAMM</name>
<dbReference type="SUPFAM" id="SSF52833">
    <property type="entry name" value="Thioredoxin-like"/>
    <property type="match status" value="1"/>
</dbReference>